<dbReference type="AlphaFoldDB" id="A0A397USA1"/>
<organism evidence="2 3">
    <name type="scientific">Gigaspora rosea</name>
    <dbReference type="NCBI Taxonomy" id="44941"/>
    <lineage>
        <taxon>Eukaryota</taxon>
        <taxon>Fungi</taxon>
        <taxon>Fungi incertae sedis</taxon>
        <taxon>Mucoromycota</taxon>
        <taxon>Glomeromycotina</taxon>
        <taxon>Glomeromycetes</taxon>
        <taxon>Diversisporales</taxon>
        <taxon>Gigasporaceae</taxon>
        <taxon>Gigaspora</taxon>
    </lineage>
</organism>
<evidence type="ECO:0000313" key="2">
    <source>
        <dbReference type="EMBL" id="RIB13100.1"/>
    </source>
</evidence>
<feature type="transmembrane region" description="Helical" evidence="1">
    <location>
        <begin position="42"/>
        <end position="65"/>
    </location>
</feature>
<evidence type="ECO:0000313" key="3">
    <source>
        <dbReference type="Proteomes" id="UP000266673"/>
    </source>
</evidence>
<reference evidence="2 3" key="1">
    <citation type="submission" date="2018-06" db="EMBL/GenBank/DDBJ databases">
        <title>Comparative genomics reveals the genomic features of Rhizophagus irregularis, R. cerebriforme, R. diaphanum and Gigaspora rosea, and their symbiotic lifestyle signature.</title>
        <authorList>
            <person name="Morin E."/>
            <person name="San Clemente H."/>
            <person name="Chen E.C.H."/>
            <person name="De La Providencia I."/>
            <person name="Hainaut M."/>
            <person name="Kuo A."/>
            <person name="Kohler A."/>
            <person name="Murat C."/>
            <person name="Tang N."/>
            <person name="Roy S."/>
            <person name="Loubradou J."/>
            <person name="Henrissat B."/>
            <person name="Grigoriev I.V."/>
            <person name="Corradi N."/>
            <person name="Roux C."/>
            <person name="Martin F.M."/>
        </authorList>
    </citation>
    <scope>NUCLEOTIDE SEQUENCE [LARGE SCALE GENOMIC DNA]</scope>
    <source>
        <strain evidence="2 3">DAOM 194757</strain>
    </source>
</reference>
<dbReference type="Proteomes" id="UP000266673">
    <property type="component" value="Unassembled WGS sequence"/>
</dbReference>
<proteinExistence type="predicted"/>
<keyword evidence="1" id="KW-0812">Transmembrane</keyword>
<comment type="caution">
    <text evidence="2">The sequence shown here is derived from an EMBL/GenBank/DDBJ whole genome shotgun (WGS) entry which is preliminary data.</text>
</comment>
<accession>A0A397USA1</accession>
<protein>
    <submittedName>
        <fullName evidence="2">Uncharacterized protein</fullName>
    </submittedName>
</protein>
<gene>
    <name evidence="2" type="ORF">C2G38_1762115</name>
</gene>
<name>A0A397USA1_9GLOM</name>
<evidence type="ECO:0000256" key="1">
    <source>
        <dbReference type="SAM" id="Phobius"/>
    </source>
</evidence>
<sequence>MIIILICLLSLVFLQVQSLFCLLLGFYSIRVLDQNRIIFQHLVTIIPFNVTLNLFIYRIIIFDVFSSNNLLKYSVNITSSIK</sequence>
<keyword evidence="1" id="KW-0472">Membrane</keyword>
<keyword evidence="1" id="KW-1133">Transmembrane helix</keyword>
<dbReference type="EMBL" id="QKWP01000958">
    <property type="protein sequence ID" value="RIB13100.1"/>
    <property type="molecule type" value="Genomic_DNA"/>
</dbReference>
<keyword evidence="3" id="KW-1185">Reference proteome</keyword>